<comment type="cofactor">
    <cofactor evidence="1">
        <name>Zn(2+)</name>
        <dbReference type="ChEBI" id="CHEBI:29105"/>
    </cofactor>
</comment>
<keyword evidence="7" id="KW-0862">Zinc</keyword>
<dbReference type="RefSeq" id="WP_114370350.1">
    <property type="nucleotide sequence ID" value="NZ_QPEX01000034.1"/>
</dbReference>
<dbReference type="UniPathway" id="UPA00391"/>
<dbReference type="SUPFAM" id="SSF55620">
    <property type="entry name" value="Tetrahydrobiopterin biosynthesis enzymes-like"/>
    <property type="match status" value="1"/>
</dbReference>
<evidence type="ECO:0000256" key="1">
    <source>
        <dbReference type="ARBA" id="ARBA00001947"/>
    </source>
</evidence>
<dbReference type="Gene3D" id="3.30.479.10">
    <property type="entry name" value="6-pyruvoyl tetrahydropterin synthase/QueD"/>
    <property type="match status" value="1"/>
</dbReference>
<dbReference type="EMBL" id="QPEX01000034">
    <property type="protein sequence ID" value="RCS44722.1"/>
    <property type="molecule type" value="Genomic_DNA"/>
</dbReference>
<dbReference type="InterPro" id="IPR007115">
    <property type="entry name" value="6-PTP_synth/QueD"/>
</dbReference>
<accession>A0A368KQL2</accession>
<evidence type="ECO:0000313" key="12">
    <source>
        <dbReference type="Proteomes" id="UP000253562"/>
    </source>
</evidence>
<reference evidence="11 12" key="1">
    <citation type="submission" date="2018-07" db="EMBL/GenBank/DDBJ databases">
        <title>Comparative genomes isolates from brazilian mangrove.</title>
        <authorList>
            <person name="De Araujo J.E."/>
            <person name="Taketani R.G."/>
            <person name="Silva M.C.P."/>
            <person name="Lourenco M.V."/>
            <person name="Oliveira V.M."/>
            <person name="Andreote F.D."/>
        </authorList>
    </citation>
    <scope>NUCLEOTIDE SEQUENCE [LARGE SCALE GENOMIC DNA]</scope>
    <source>
        <strain evidence="11 12">HEX PRIS-MGV</strain>
    </source>
</reference>
<evidence type="ECO:0000256" key="7">
    <source>
        <dbReference type="ARBA" id="ARBA00022833"/>
    </source>
</evidence>
<dbReference type="PANTHER" id="PTHR12589:SF7">
    <property type="entry name" value="6-PYRUVOYL TETRAHYDROBIOPTERIN SYNTHASE"/>
    <property type="match status" value="1"/>
</dbReference>
<sequence>MRKRHWVRLTKDHLVFSAGHFITFGGNICERIHGHNYRVEVELHGPLDENHYVVDFIALRDSLQAIVNGLDHRMLLPTRHPSIKLVMDEKEVTASYEDRRWVFPRTECVLLDIPNTTTELLAEWIGERLLVALAEKLQWKPEAMKVGVDENHGQWGYCEFS</sequence>
<gene>
    <name evidence="11" type="ORF">DTL42_17545</name>
</gene>
<dbReference type="Pfam" id="PF01242">
    <property type="entry name" value="PTPS"/>
    <property type="match status" value="1"/>
</dbReference>
<comment type="caution">
    <text evidence="11">The sequence shown here is derived from an EMBL/GenBank/DDBJ whole genome shotgun (WGS) entry which is preliminary data.</text>
</comment>
<dbReference type="InterPro" id="IPR038418">
    <property type="entry name" value="6-PTP_synth/QueD_sf"/>
</dbReference>
<comment type="similarity">
    <text evidence="3">Belongs to the PTPS family. QueD subfamily.</text>
</comment>
<evidence type="ECO:0000256" key="6">
    <source>
        <dbReference type="ARBA" id="ARBA00022723"/>
    </source>
</evidence>
<name>A0A368KQL2_9BACT</name>
<evidence type="ECO:0000256" key="8">
    <source>
        <dbReference type="ARBA" id="ARBA00023239"/>
    </source>
</evidence>
<comment type="catalytic activity">
    <reaction evidence="10">
        <text>7,8-dihydroneopterin 3'-triphosphate + H2O = 6-carboxy-5,6,7,8-tetrahydropterin + triphosphate + acetaldehyde + 2 H(+)</text>
        <dbReference type="Rhea" id="RHEA:27966"/>
        <dbReference type="ChEBI" id="CHEBI:15343"/>
        <dbReference type="ChEBI" id="CHEBI:15377"/>
        <dbReference type="ChEBI" id="CHEBI:15378"/>
        <dbReference type="ChEBI" id="CHEBI:18036"/>
        <dbReference type="ChEBI" id="CHEBI:58462"/>
        <dbReference type="ChEBI" id="CHEBI:61032"/>
        <dbReference type="EC" id="4.1.2.50"/>
    </reaction>
</comment>
<dbReference type="PANTHER" id="PTHR12589">
    <property type="entry name" value="PYRUVOYL TETRAHYDROBIOPTERIN SYNTHASE"/>
    <property type="match status" value="1"/>
</dbReference>
<evidence type="ECO:0000256" key="3">
    <source>
        <dbReference type="ARBA" id="ARBA00008900"/>
    </source>
</evidence>
<proteinExistence type="inferred from homology"/>
<keyword evidence="8" id="KW-0456">Lyase</keyword>
<evidence type="ECO:0000256" key="9">
    <source>
        <dbReference type="ARBA" id="ARBA00031449"/>
    </source>
</evidence>
<dbReference type="AlphaFoldDB" id="A0A368KQL2"/>
<evidence type="ECO:0000256" key="2">
    <source>
        <dbReference type="ARBA" id="ARBA00005061"/>
    </source>
</evidence>
<evidence type="ECO:0000313" key="11">
    <source>
        <dbReference type="EMBL" id="RCS44722.1"/>
    </source>
</evidence>
<evidence type="ECO:0000256" key="4">
    <source>
        <dbReference type="ARBA" id="ARBA00012982"/>
    </source>
</evidence>
<evidence type="ECO:0000256" key="10">
    <source>
        <dbReference type="ARBA" id="ARBA00048807"/>
    </source>
</evidence>
<evidence type="ECO:0000256" key="5">
    <source>
        <dbReference type="ARBA" id="ARBA00018141"/>
    </source>
</evidence>
<protein>
    <recommendedName>
        <fullName evidence="5">6-carboxy-5,6,7,8-tetrahydropterin synthase</fullName>
        <ecNumber evidence="4">4.1.2.50</ecNumber>
    </recommendedName>
    <alternativeName>
        <fullName evidence="9">Queuosine biosynthesis protein QueD</fullName>
    </alternativeName>
</protein>
<dbReference type="GO" id="GO:0070497">
    <property type="term" value="F:6-carboxytetrahydropterin synthase activity"/>
    <property type="evidence" value="ECO:0007669"/>
    <property type="project" value="UniProtKB-EC"/>
</dbReference>
<keyword evidence="6" id="KW-0479">Metal-binding</keyword>
<dbReference type="Proteomes" id="UP000253562">
    <property type="component" value="Unassembled WGS sequence"/>
</dbReference>
<dbReference type="EC" id="4.1.2.50" evidence="4"/>
<dbReference type="OrthoDB" id="9804698at2"/>
<dbReference type="GO" id="GO:0046872">
    <property type="term" value="F:metal ion binding"/>
    <property type="evidence" value="ECO:0007669"/>
    <property type="project" value="UniProtKB-KW"/>
</dbReference>
<comment type="pathway">
    <text evidence="2">Purine metabolism; 7-cyano-7-deazaguanine biosynthesis.</text>
</comment>
<organism evidence="11 12">
    <name type="scientific">Bremerella cremea</name>
    <dbReference type="NCBI Taxonomy" id="1031537"/>
    <lineage>
        <taxon>Bacteria</taxon>
        <taxon>Pseudomonadati</taxon>
        <taxon>Planctomycetota</taxon>
        <taxon>Planctomycetia</taxon>
        <taxon>Pirellulales</taxon>
        <taxon>Pirellulaceae</taxon>
        <taxon>Bremerella</taxon>
    </lineage>
</organism>